<evidence type="ECO:0000313" key="1">
    <source>
        <dbReference type="EMBL" id="CAA9458237.1"/>
    </source>
</evidence>
<accession>A0A6J4R194</accession>
<dbReference type="EMBL" id="CADCVD010000168">
    <property type="protein sequence ID" value="CAA9458237.1"/>
    <property type="molecule type" value="Genomic_DNA"/>
</dbReference>
<reference evidence="1" key="1">
    <citation type="submission" date="2020-02" db="EMBL/GenBank/DDBJ databases">
        <authorList>
            <person name="Meier V. D."/>
        </authorList>
    </citation>
    <scope>NUCLEOTIDE SEQUENCE</scope>
    <source>
        <strain evidence="1">AVDCRST_MAG37</strain>
    </source>
</reference>
<proteinExistence type="predicted"/>
<sequence length="40" mass="4505">MSLLQETPLREASVNKPIGLTAGYCGRAHRAEHLQHFSER</sequence>
<organism evidence="1">
    <name type="scientific">uncultured Rubrobacteraceae bacterium</name>
    <dbReference type="NCBI Taxonomy" id="349277"/>
    <lineage>
        <taxon>Bacteria</taxon>
        <taxon>Bacillati</taxon>
        <taxon>Actinomycetota</taxon>
        <taxon>Rubrobacteria</taxon>
        <taxon>Rubrobacterales</taxon>
        <taxon>Rubrobacteraceae</taxon>
        <taxon>environmental samples</taxon>
    </lineage>
</organism>
<dbReference type="AlphaFoldDB" id="A0A6J4R194"/>
<gene>
    <name evidence="1" type="ORF">AVDCRST_MAG37-3354</name>
</gene>
<protein>
    <submittedName>
        <fullName evidence="1">Uncharacterized protein</fullName>
    </submittedName>
</protein>
<name>A0A6J4R194_9ACTN</name>